<dbReference type="InterPro" id="IPR005828">
    <property type="entry name" value="MFS_sugar_transport-like"/>
</dbReference>
<dbReference type="AlphaFoldDB" id="A0AAF3FR92"/>
<evidence type="ECO:0000313" key="8">
    <source>
        <dbReference type="WBParaSite" id="MBELARI_LOCUS9724"/>
    </source>
</evidence>
<dbReference type="Pfam" id="PF00083">
    <property type="entry name" value="Sugar_tr"/>
    <property type="match status" value="1"/>
</dbReference>
<dbReference type="GO" id="GO:0016020">
    <property type="term" value="C:membrane"/>
    <property type="evidence" value="ECO:0007669"/>
    <property type="project" value="UniProtKB-SubCell"/>
</dbReference>
<evidence type="ECO:0000259" key="6">
    <source>
        <dbReference type="PROSITE" id="PS50850"/>
    </source>
</evidence>
<evidence type="ECO:0000256" key="3">
    <source>
        <dbReference type="ARBA" id="ARBA00022989"/>
    </source>
</evidence>
<dbReference type="InterPro" id="IPR005829">
    <property type="entry name" value="Sugar_transporter_CS"/>
</dbReference>
<evidence type="ECO:0000256" key="5">
    <source>
        <dbReference type="SAM" id="Phobius"/>
    </source>
</evidence>
<keyword evidence="4 5" id="KW-0472">Membrane</keyword>
<feature type="transmembrane region" description="Helical" evidence="5">
    <location>
        <begin position="329"/>
        <end position="349"/>
    </location>
</feature>
<proteinExistence type="predicted"/>
<feature type="transmembrane region" description="Helical" evidence="5">
    <location>
        <begin position="180"/>
        <end position="200"/>
    </location>
</feature>
<dbReference type="PROSITE" id="PS50850">
    <property type="entry name" value="MFS"/>
    <property type="match status" value="1"/>
</dbReference>
<evidence type="ECO:0000256" key="2">
    <source>
        <dbReference type="ARBA" id="ARBA00022692"/>
    </source>
</evidence>
<keyword evidence="3 5" id="KW-1133">Transmembrane helix</keyword>
<feature type="transmembrane region" description="Helical" evidence="5">
    <location>
        <begin position="361"/>
        <end position="381"/>
    </location>
</feature>
<dbReference type="GO" id="GO:0022857">
    <property type="term" value="F:transmembrane transporter activity"/>
    <property type="evidence" value="ECO:0007669"/>
    <property type="project" value="InterPro"/>
</dbReference>
<organism evidence="7 8">
    <name type="scientific">Mesorhabditis belari</name>
    <dbReference type="NCBI Taxonomy" id="2138241"/>
    <lineage>
        <taxon>Eukaryota</taxon>
        <taxon>Metazoa</taxon>
        <taxon>Ecdysozoa</taxon>
        <taxon>Nematoda</taxon>
        <taxon>Chromadorea</taxon>
        <taxon>Rhabditida</taxon>
        <taxon>Rhabditina</taxon>
        <taxon>Rhabditomorpha</taxon>
        <taxon>Rhabditoidea</taxon>
        <taxon>Rhabditidae</taxon>
        <taxon>Mesorhabditinae</taxon>
        <taxon>Mesorhabditis</taxon>
    </lineage>
</organism>
<dbReference type="WBParaSite" id="MBELARI_LOCUS9724">
    <property type="protein sequence ID" value="MBELARI_LOCUS9724"/>
    <property type="gene ID" value="MBELARI_LOCUS9724"/>
</dbReference>
<evidence type="ECO:0000256" key="4">
    <source>
        <dbReference type="ARBA" id="ARBA00023136"/>
    </source>
</evidence>
<name>A0AAF3FR92_9BILA</name>
<protein>
    <recommendedName>
        <fullName evidence="6">Major facilitator superfamily (MFS) profile domain-containing protein</fullName>
    </recommendedName>
</protein>
<dbReference type="PANTHER" id="PTHR24064">
    <property type="entry name" value="SOLUTE CARRIER FAMILY 22 MEMBER"/>
    <property type="match status" value="1"/>
</dbReference>
<feature type="transmembrane region" description="Helical" evidence="5">
    <location>
        <begin position="287"/>
        <end position="309"/>
    </location>
</feature>
<reference evidence="8" key="1">
    <citation type="submission" date="2024-02" db="UniProtKB">
        <authorList>
            <consortium name="WormBaseParasite"/>
        </authorList>
    </citation>
    <scope>IDENTIFICATION</scope>
</reference>
<dbReference type="Proteomes" id="UP000887575">
    <property type="component" value="Unassembled WGS sequence"/>
</dbReference>
<dbReference type="InterPro" id="IPR020846">
    <property type="entry name" value="MFS_dom"/>
</dbReference>
<feature type="transmembrane region" description="Helical" evidence="5">
    <location>
        <begin position="97"/>
        <end position="115"/>
    </location>
</feature>
<feature type="transmembrane region" description="Helical" evidence="5">
    <location>
        <begin position="122"/>
        <end position="141"/>
    </location>
</feature>
<feature type="transmembrane region" description="Helical" evidence="5">
    <location>
        <begin position="454"/>
        <end position="474"/>
    </location>
</feature>
<feature type="domain" description="Major facilitator superfamily (MFS) profile" evidence="6">
    <location>
        <begin position="32"/>
        <end position="478"/>
    </location>
</feature>
<dbReference type="SUPFAM" id="SSF103473">
    <property type="entry name" value="MFS general substrate transporter"/>
    <property type="match status" value="1"/>
</dbReference>
<feature type="transmembrane region" description="Helical" evidence="5">
    <location>
        <begin position="147"/>
        <end position="168"/>
    </location>
</feature>
<feature type="transmembrane region" description="Helical" evidence="5">
    <location>
        <begin position="12"/>
        <end position="37"/>
    </location>
</feature>
<evidence type="ECO:0000313" key="7">
    <source>
        <dbReference type="Proteomes" id="UP000887575"/>
    </source>
</evidence>
<dbReference type="Gene3D" id="1.20.1250.20">
    <property type="entry name" value="MFS general substrate transporter like domains"/>
    <property type="match status" value="1"/>
</dbReference>
<evidence type="ECO:0000256" key="1">
    <source>
        <dbReference type="ARBA" id="ARBA00004141"/>
    </source>
</evidence>
<dbReference type="PROSITE" id="PS00217">
    <property type="entry name" value="SUGAR_TRANSPORT_2"/>
    <property type="match status" value="1"/>
</dbReference>
<dbReference type="InterPro" id="IPR036259">
    <property type="entry name" value="MFS_trans_sf"/>
</dbReference>
<sequence length="509" mass="58181">MDDFLTLGRYCFGFMICVELMTLTSLICMVCMVYIGASPNIASCGNVTFVDQKEACERLPILLETTKCEPQLEYQFLSVNVEYNLLCKDAHLVKNSISVQMFGVLVGAFFFGQLSDSYGRKLTILISLFCISVTSLINAYVPSFAYFYWVRVLVGFFTGGLSTAMGVYMIENIPKKHRMWISTVITWSPNFIVFPIIAYFCHDWRSLLKANAVCAMLSALSLCFLFESPRFLIQKGRVEEARRVFSKIRRIDGDSKHRYNHEELEEMLKHEQMAIENRAKKQRKYTYYHILCTWEMLAWTATLAFGIGATSLTNYGLMFNMEKLSGSLYWNNVWLGIIRWSMNISVAIGDYFCERFGRKPINVLALVFNGSCLVWICWTYYQGTQSDGGWVLRSCTIGITAMCSQLYLAKFMACNELYPTAVRNLAVSNLSIWSRIGTMAAPQLFQLSDISSSLPYVILLVFTLLDLAAFEIFIPETKGNALTNNLPPKEQRIFYQNKKRRQSLVTEAI</sequence>
<comment type="subcellular location">
    <subcellularLocation>
        <location evidence="1">Membrane</location>
        <topology evidence="1">Multi-pass membrane protein</topology>
    </subcellularLocation>
</comment>
<keyword evidence="2 5" id="KW-0812">Transmembrane</keyword>
<keyword evidence="7" id="KW-1185">Reference proteome</keyword>
<accession>A0AAF3FR92</accession>